<keyword evidence="3" id="KW-1185">Reference proteome</keyword>
<proteinExistence type="predicted"/>
<protein>
    <recommendedName>
        <fullName evidence="1">ScoMcrA-like SRA domain-containing protein</fullName>
    </recommendedName>
</protein>
<feature type="domain" description="ScoMcrA-like SRA" evidence="1">
    <location>
        <begin position="13"/>
        <end position="154"/>
    </location>
</feature>
<sequence length="327" mass="36128">MAEHETIHPGDKRTRTEIRKVWGGSPQGGIAPSRESASVLIYSDPGRGEQFGYHDGWLTDPDGRLVFEYTGHGQDGPQKMWIGNKAIRDHALQSRTLRVFAASGAANRKPQEFEYLGEFELDAAEPFYKREAPDEHGELRMVFVFRLRPVGDVVVEDGHRLPAAEATTVTTWLPPTPQETAAETTSKAVATETNTRTRTTRKATEEAEVVRREAELCARFEAALLAHGHALCRYEIRVKGERGILRTDTVDVTAGVLYEAKAGADRDSIRMAIGQLLDYRRHLDPVPSALAVLLPEAPSADLRDLLDEVGIAVVHEVDGVFVGWPVS</sequence>
<dbReference type="Pfam" id="PF26348">
    <property type="entry name" value="SRA_ScoMcrA"/>
    <property type="match status" value="1"/>
</dbReference>
<organism evidence="2 3">
    <name type="scientific">Glycomyces paridis</name>
    <dbReference type="NCBI Taxonomy" id="2126555"/>
    <lineage>
        <taxon>Bacteria</taxon>
        <taxon>Bacillati</taxon>
        <taxon>Actinomycetota</taxon>
        <taxon>Actinomycetes</taxon>
        <taxon>Glycomycetales</taxon>
        <taxon>Glycomycetaceae</taxon>
        <taxon>Glycomyces</taxon>
    </lineage>
</organism>
<dbReference type="AlphaFoldDB" id="A0A4S8PT80"/>
<dbReference type="InterPro" id="IPR058712">
    <property type="entry name" value="SRA_ScoMcrA"/>
</dbReference>
<dbReference type="EMBL" id="STGX01000002">
    <property type="protein sequence ID" value="THV31314.1"/>
    <property type="molecule type" value="Genomic_DNA"/>
</dbReference>
<dbReference type="RefSeq" id="WP_136528187.1">
    <property type="nucleotide sequence ID" value="NZ_STGX01000002.1"/>
</dbReference>
<accession>A0A4S8PT80</accession>
<evidence type="ECO:0000313" key="2">
    <source>
        <dbReference type="EMBL" id="THV31314.1"/>
    </source>
</evidence>
<dbReference type="Proteomes" id="UP000305792">
    <property type="component" value="Unassembled WGS sequence"/>
</dbReference>
<gene>
    <name evidence="2" type="ORF">E9998_02780</name>
</gene>
<reference evidence="2 3" key="1">
    <citation type="journal article" date="2018" name="Int. J. Syst. Evol. Microbiol.">
        <title>Glycomyces paridis sp. nov., isolated from the medicinal plant Paris polyphylla.</title>
        <authorList>
            <person name="Fang X.M."/>
            <person name="Bai J.L."/>
            <person name="Su J."/>
            <person name="Zhao L.L."/>
            <person name="Liu H.Y."/>
            <person name="Ma B.P."/>
            <person name="Zhang Y.Q."/>
            <person name="Yu L.Y."/>
        </authorList>
    </citation>
    <scope>NUCLEOTIDE SEQUENCE [LARGE SCALE GENOMIC DNA]</scope>
    <source>
        <strain evidence="2 3">CPCC 204357</strain>
    </source>
</reference>
<evidence type="ECO:0000313" key="3">
    <source>
        <dbReference type="Proteomes" id="UP000305792"/>
    </source>
</evidence>
<comment type="caution">
    <text evidence="2">The sequence shown here is derived from an EMBL/GenBank/DDBJ whole genome shotgun (WGS) entry which is preliminary data.</text>
</comment>
<name>A0A4S8PT80_9ACTN</name>
<dbReference type="OrthoDB" id="4939521at2"/>
<evidence type="ECO:0000259" key="1">
    <source>
        <dbReference type="Pfam" id="PF26348"/>
    </source>
</evidence>